<feature type="compositionally biased region" description="Basic and acidic residues" evidence="2">
    <location>
        <begin position="1"/>
        <end position="12"/>
    </location>
</feature>
<evidence type="ECO:0000313" key="3">
    <source>
        <dbReference type="EMBL" id="GGM53643.1"/>
    </source>
</evidence>
<keyword evidence="4" id="KW-1185">Reference proteome</keyword>
<evidence type="ECO:0000256" key="2">
    <source>
        <dbReference type="SAM" id="MobiDB-lite"/>
    </source>
</evidence>
<proteinExistence type="predicted"/>
<feature type="region of interest" description="Disordered" evidence="2">
    <location>
        <begin position="1"/>
        <end position="29"/>
    </location>
</feature>
<accession>A0A917U2X9</accession>
<dbReference type="EMBL" id="BMPI01000035">
    <property type="protein sequence ID" value="GGM53643.1"/>
    <property type="molecule type" value="Genomic_DNA"/>
</dbReference>
<gene>
    <name evidence="3" type="ORF">GCM10007977_064030</name>
</gene>
<reference evidence="3" key="1">
    <citation type="journal article" date="2014" name="Int. J. Syst. Evol. Microbiol.">
        <title>Complete genome sequence of Corynebacterium casei LMG S-19264T (=DSM 44701T), isolated from a smear-ripened cheese.</title>
        <authorList>
            <consortium name="US DOE Joint Genome Institute (JGI-PGF)"/>
            <person name="Walter F."/>
            <person name="Albersmeier A."/>
            <person name="Kalinowski J."/>
            <person name="Ruckert C."/>
        </authorList>
    </citation>
    <scope>NUCLEOTIDE SEQUENCE</scope>
    <source>
        <strain evidence="3">JCM 19831</strain>
    </source>
</reference>
<feature type="coiled-coil region" evidence="1">
    <location>
        <begin position="43"/>
        <end position="70"/>
    </location>
</feature>
<dbReference type="Proteomes" id="UP000642070">
    <property type="component" value="Unassembled WGS sequence"/>
</dbReference>
<dbReference type="AlphaFoldDB" id="A0A917U2X9"/>
<reference evidence="3" key="2">
    <citation type="submission" date="2020-09" db="EMBL/GenBank/DDBJ databases">
        <authorList>
            <person name="Sun Q."/>
            <person name="Ohkuma M."/>
        </authorList>
    </citation>
    <scope>NUCLEOTIDE SEQUENCE</scope>
    <source>
        <strain evidence="3">JCM 19831</strain>
    </source>
</reference>
<keyword evidence="1" id="KW-0175">Coiled coil</keyword>
<dbReference type="RefSeq" id="WP_190253710.1">
    <property type="nucleotide sequence ID" value="NZ_BMPI01000035.1"/>
</dbReference>
<sequence>MDDQDTPPHERFSQMGKLGGPARWKGIPREERAAALAPARRGRRTNEERFRALTEQLEELRAKVVDLEQRVAA</sequence>
<comment type="caution">
    <text evidence="3">The sequence shown here is derived from an EMBL/GenBank/DDBJ whole genome shotgun (WGS) entry which is preliminary data.</text>
</comment>
<organism evidence="3 4">
    <name type="scientific">Dactylosporangium sucinum</name>
    <dbReference type="NCBI Taxonomy" id="1424081"/>
    <lineage>
        <taxon>Bacteria</taxon>
        <taxon>Bacillati</taxon>
        <taxon>Actinomycetota</taxon>
        <taxon>Actinomycetes</taxon>
        <taxon>Micromonosporales</taxon>
        <taxon>Micromonosporaceae</taxon>
        <taxon>Dactylosporangium</taxon>
    </lineage>
</organism>
<evidence type="ECO:0000313" key="4">
    <source>
        <dbReference type="Proteomes" id="UP000642070"/>
    </source>
</evidence>
<evidence type="ECO:0000256" key="1">
    <source>
        <dbReference type="SAM" id="Coils"/>
    </source>
</evidence>
<protein>
    <submittedName>
        <fullName evidence="3">Uncharacterized protein</fullName>
    </submittedName>
</protein>
<name>A0A917U2X9_9ACTN</name>